<accession>A0A090MVP3</accession>
<dbReference type="WormBase" id="SRAE_1000129400">
    <property type="protein sequence ID" value="SRP05769"/>
    <property type="gene ID" value="WBGene00257898"/>
</dbReference>
<dbReference type="RefSeq" id="XP_024502230.1">
    <property type="nucleotide sequence ID" value="XM_024648231.1"/>
</dbReference>
<dbReference type="AlphaFoldDB" id="A0A090MVP3"/>
<evidence type="ECO:0000313" key="3">
    <source>
        <dbReference type="WBParaSite" id="SRAE_1000129400.1"/>
    </source>
</evidence>
<sequence length="168" mass="19651">MLILNGIHINGLIENKLNGENIIDNLYDIGASPLESYPDENYFLNKDMNTFDRNLRSTMNSLEEKLDARSKFFKVQLKESIPRNDNIKLFSQNLINNDASSNMKKHLYNQTSMKIECLISVKNCMPTIIKEDKNKFSIHKLLVDRKPPKTDNFLYHSYFSTLKMKRNL</sequence>
<dbReference type="Proteomes" id="UP000035682">
    <property type="component" value="Unplaced"/>
</dbReference>
<proteinExistence type="predicted"/>
<organism evidence="1">
    <name type="scientific">Strongyloides ratti</name>
    <name type="common">Parasitic roundworm</name>
    <dbReference type="NCBI Taxonomy" id="34506"/>
    <lineage>
        <taxon>Eukaryota</taxon>
        <taxon>Metazoa</taxon>
        <taxon>Ecdysozoa</taxon>
        <taxon>Nematoda</taxon>
        <taxon>Chromadorea</taxon>
        <taxon>Rhabditida</taxon>
        <taxon>Tylenchina</taxon>
        <taxon>Panagrolaimomorpha</taxon>
        <taxon>Strongyloidoidea</taxon>
        <taxon>Strongyloididae</taxon>
        <taxon>Strongyloides</taxon>
    </lineage>
</organism>
<keyword evidence="2" id="KW-1185">Reference proteome</keyword>
<dbReference type="WBParaSite" id="SRAE_1000129400.1">
    <property type="protein sequence ID" value="SRAE_1000129400.1"/>
    <property type="gene ID" value="WBGene00257898"/>
</dbReference>
<name>A0A090MVP3_STRRB</name>
<dbReference type="CTD" id="36375393"/>
<evidence type="ECO:0000313" key="2">
    <source>
        <dbReference type="Proteomes" id="UP000035682"/>
    </source>
</evidence>
<dbReference type="GeneID" id="36375393"/>
<protein>
    <submittedName>
        <fullName evidence="1 3">Uncharacterized protein</fullName>
    </submittedName>
</protein>
<gene>
    <name evidence="1 3 4" type="ORF">SRAE_1000129400</name>
</gene>
<reference evidence="3" key="2">
    <citation type="submission" date="2020-12" db="UniProtKB">
        <authorList>
            <consortium name="WormBaseParasite"/>
        </authorList>
    </citation>
    <scope>IDENTIFICATION</scope>
</reference>
<dbReference type="EMBL" id="LN609528">
    <property type="protein sequence ID" value="CEF63028.1"/>
    <property type="molecule type" value="Genomic_DNA"/>
</dbReference>
<evidence type="ECO:0000313" key="4">
    <source>
        <dbReference type="WormBase" id="SRAE_1000129400"/>
    </source>
</evidence>
<evidence type="ECO:0000313" key="1">
    <source>
        <dbReference type="EMBL" id="CEF63028.1"/>
    </source>
</evidence>
<reference evidence="1 2" key="1">
    <citation type="submission" date="2014-09" db="EMBL/GenBank/DDBJ databases">
        <authorList>
            <person name="Martin A.A."/>
        </authorList>
    </citation>
    <scope>NUCLEOTIDE SEQUENCE</scope>
    <source>
        <strain evidence="2">ED321</strain>
        <strain evidence="1">ED321 Heterogonic</strain>
    </source>
</reference>